<keyword evidence="8" id="KW-0539">Nucleus</keyword>
<evidence type="ECO:0000259" key="14">
    <source>
        <dbReference type="Pfam" id="PF00808"/>
    </source>
</evidence>
<keyword evidence="2" id="KW-0597">Phosphoprotein</keyword>
<dbReference type="Pfam" id="PF00808">
    <property type="entry name" value="CBFD_NFYB_HMF"/>
    <property type="match status" value="1"/>
</dbReference>
<dbReference type="InterPro" id="IPR003958">
    <property type="entry name" value="CBFA_NFYB_domain"/>
</dbReference>
<feature type="region of interest" description="Disordered" evidence="13">
    <location>
        <begin position="108"/>
        <end position="127"/>
    </location>
</feature>
<evidence type="ECO:0000256" key="12">
    <source>
        <dbReference type="ARBA" id="ARBA00083235"/>
    </source>
</evidence>
<evidence type="ECO:0000256" key="5">
    <source>
        <dbReference type="ARBA" id="ARBA00022990"/>
    </source>
</evidence>
<gene>
    <name evidence="15" type="ORF">R5R35_008732</name>
</gene>
<dbReference type="PANTHER" id="PTHR10252">
    <property type="entry name" value="HISTONE-LIKE TRANSCRIPTION FACTOR CCAAT-RELATED"/>
    <property type="match status" value="1"/>
</dbReference>
<name>A0AAN9VQG2_9ORTH</name>
<evidence type="ECO:0000313" key="15">
    <source>
        <dbReference type="EMBL" id="KAK7864932.1"/>
    </source>
</evidence>
<proteinExistence type="predicted"/>
<dbReference type="GO" id="GO:0006338">
    <property type="term" value="P:chromatin remodeling"/>
    <property type="evidence" value="ECO:0007669"/>
    <property type="project" value="TreeGrafter"/>
</dbReference>
<evidence type="ECO:0000256" key="11">
    <source>
        <dbReference type="ARBA" id="ARBA00071805"/>
    </source>
</evidence>
<dbReference type="AlphaFoldDB" id="A0AAN9VQG2"/>
<comment type="subunit">
    <text evidence="10">Heterodimer with POLE3; binds to DNA. Component of the CHRAC ISWI chromatin remodeling complex at least composed of SMARCA5/SNF2H, BAZ1A/ACF1, CHRAC1 and POLE3; the complex preferentially binds DNA through the CHRAC1-POLE3 heterodimer and possesses ATP-dependent nucleosome-remodeling activity. Within the complex, the heterodimer with POLE3 interacts with SMARCA5/SNF2H; the interaction is direct and enhances nucleosome sliding activity by the SMARCA5/SNF2H and BAZ1A/ACF1 interaction. Within the complex, the heterodimer with POLE3 interacts with BAZ1A/ACF1; the interactions are direct.</text>
</comment>
<comment type="caution">
    <text evidence="15">The sequence shown here is derived from an EMBL/GenBank/DDBJ whole genome shotgun (WGS) entry which is preliminary data.</text>
</comment>
<dbReference type="GO" id="GO:0003677">
    <property type="term" value="F:DNA binding"/>
    <property type="evidence" value="ECO:0007669"/>
    <property type="project" value="UniProtKB-KW"/>
</dbReference>
<dbReference type="GO" id="GO:0008623">
    <property type="term" value="C:CHRAC"/>
    <property type="evidence" value="ECO:0007669"/>
    <property type="project" value="TreeGrafter"/>
</dbReference>
<reference evidence="15 16" key="1">
    <citation type="submission" date="2024-03" db="EMBL/GenBank/DDBJ databases">
        <title>The genome assembly and annotation of the cricket Gryllus longicercus Weissman &amp; Gray.</title>
        <authorList>
            <person name="Szrajer S."/>
            <person name="Gray D."/>
            <person name="Ylla G."/>
        </authorList>
    </citation>
    <scope>NUCLEOTIDE SEQUENCE [LARGE SCALE GENOMIC DNA]</scope>
    <source>
        <strain evidence="15">DAG 2021-001</strain>
        <tissue evidence="15">Whole body minus gut</tissue>
    </source>
</reference>
<evidence type="ECO:0000256" key="9">
    <source>
        <dbReference type="ARBA" id="ARBA00059032"/>
    </source>
</evidence>
<evidence type="ECO:0000256" key="6">
    <source>
        <dbReference type="ARBA" id="ARBA00023054"/>
    </source>
</evidence>
<protein>
    <recommendedName>
        <fullName evidence="11">Chromatin accessibility complex protein 1</fullName>
    </recommendedName>
    <alternativeName>
        <fullName evidence="12">DNA polymerase epsilon subunit p15</fullName>
    </alternativeName>
</protein>
<dbReference type="CDD" id="cd22924">
    <property type="entry name" value="HFD_CHRAC1-like"/>
    <property type="match status" value="1"/>
</dbReference>
<dbReference type="EMBL" id="JAZDUA010000190">
    <property type="protein sequence ID" value="KAK7864932.1"/>
    <property type="molecule type" value="Genomic_DNA"/>
</dbReference>
<dbReference type="Gene3D" id="1.10.20.10">
    <property type="entry name" value="Histone, subunit A"/>
    <property type="match status" value="1"/>
</dbReference>
<dbReference type="FunFam" id="1.10.20.10:FF:000048">
    <property type="entry name" value="Chromatin accessibility complex subunit 1"/>
    <property type="match status" value="1"/>
</dbReference>
<dbReference type="GO" id="GO:0016779">
    <property type="term" value="F:nucleotidyltransferase activity"/>
    <property type="evidence" value="ECO:0007669"/>
    <property type="project" value="UniProtKB-KW"/>
</dbReference>
<dbReference type="InterPro" id="IPR009072">
    <property type="entry name" value="Histone-fold"/>
</dbReference>
<comment type="subcellular location">
    <subcellularLocation>
        <location evidence="1">Nucleus</location>
    </subcellularLocation>
</comment>
<evidence type="ECO:0000256" key="1">
    <source>
        <dbReference type="ARBA" id="ARBA00004123"/>
    </source>
</evidence>
<evidence type="ECO:0000256" key="2">
    <source>
        <dbReference type="ARBA" id="ARBA00022553"/>
    </source>
</evidence>
<keyword evidence="16" id="KW-1185">Reference proteome</keyword>
<sequence>MAGKKDTRQKKLVKLPESRVKTIMKSSPKVINIGKEALFLVNVATEMFIQHLAKSAYSIAKKKGELHYTDIAESVERNANMSFVKELIPRTTTWSKYRELMAAKGLTIEYESSEEESDETGSTSSQE</sequence>
<keyword evidence="3" id="KW-0808">Transferase</keyword>
<evidence type="ECO:0000256" key="8">
    <source>
        <dbReference type="ARBA" id="ARBA00023242"/>
    </source>
</evidence>
<organism evidence="15 16">
    <name type="scientific">Gryllus longicercus</name>
    <dbReference type="NCBI Taxonomy" id="2509291"/>
    <lineage>
        <taxon>Eukaryota</taxon>
        <taxon>Metazoa</taxon>
        <taxon>Ecdysozoa</taxon>
        <taxon>Arthropoda</taxon>
        <taxon>Hexapoda</taxon>
        <taxon>Insecta</taxon>
        <taxon>Pterygota</taxon>
        <taxon>Neoptera</taxon>
        <taxon>Polyneoptera</taxon>
        <taxon>Orthoptera</taxon>
        <taxon>Ensifera</taxon>
        <taxon>Gryllidea</taxon>
        <taxon>Grylloidea</taxon>
        <taxon>Gryllidae</taxon>
        <taxon>Gryllinae</taxon>
        <taxon>Gryllus</taxon>
    </lineage>
</organism>
<keyword evidence="6" id="KW-0175">Coiled coil</keyword>
<dbReference type="InterPro" id="IPR050568">
    <property type="entry name" value="Transcr_DNA_Rep_Reg"/>
</dbReference>
<evidence type="ECO:0000256" key="13">
    <source>
        <dbReference type="SAM" id="MobiDB-lite"/>
    </source>
</evidence>
<feature type="domain" description="Transcription factor CBF/NF-Y/archaeal histone" evidence="14">
    <location>
        <begin position="14"/>
        <end position="64"/>
    </location>
</feature>
<evidence type="ECO:0000256" key="4">
    <source>
        <dbReference type="ARBA" id="ARBA00022695"/>
    </source>
</evidence>
<comment type="function">
    <text evidence="9">Forms a complex with DNA polymerase epsilon subunit POLE3 and binds naked DNA, which is then incorporated into chromatin, aided by the nucleosome remodeling activity of ISWI/SNF2H and ACF1. Does not enhance nucleosome sliding activity of the ACF-5 ISWI chromatin remodeling complex.</text>
</comment>
<dbReference type="Proteomes" id="UP001378592">
    <property type="component" value="Unassembled WGS sequence"/>
</dbReference>
<evidence type="ECO:0000256" key="7">
    <source>
        <dbReference type="ARBA" id="ARBA00023125"/>
    </source>
</evidence>
<keyword evidence="4" id="KW-0548">Nucleotidyltransferase</keyword>
<evidence type="ECO:0000256" key="3">
    <source>
        <dbReference type="ARBA" id="ARBA00022679"/>
    </source>
</evidence>
<accession>A0AAN9VQG2</accession>
<dbReference type="GO" id="GO:0046982">
    <property type="term" value="F:protein heterodimerization activity"/>
    <property type="evidence" value="ECO:0007669"/>
    <property type="project" value="InterPro"/>
</dbReference>
<dbReference type="GO" id="GO:0006261">
    <property type="term" value="P:DNA-templated DNA replication"/>
    <property type="evidence" value="ECO:0007669"/>
    <property type="project" value="TreeGrafter"/>
</dbReference>
<evidence type="ECO:0000256" key="10">
    <source>
        <dbReference type="ARBA" id="ARBA00062516"/>
    </source>
</evidence>
<keyword evidence="5" id="KW-0007">Acetylation</keyword>
<dbReference type="SUPFAM" id="SSF47113">
    <property type="entry name" value="Histone-fold"/>
    <property type="match status" value="1"/>
</dbReference>
<evidence type="ECO:0000313" key="16">
    <source>
        <dbReference type="Proteomes" id="UP001378592"/>
    </source>
</evidence>
<keyword evidence="7" id="KW-0238">DNA-binding</keyword>
<dbReference type="PANTHER" id="PTHR10252:SF54">
    <property type="entry name" value="CHROMATIN ACCESSIBILITY COMPLEX PROTEIN 1"/>
    <property type="match status" value="1"/>
</dbReference>